<dbReference type="InParanoid" id="A0A2P6NYV2"/>
<evidence type="ECO:0000313" key="3">
    <source>
        <dbReference type="Proteomes" id="UP000241769"/>
    </source>
</evidence>
<evidence type="ECO:0000259" key="1">
    <source>
        <dbReference type="Pfam" id="PF09791"/>
    </source>
</evidence>
<gene>
    <name evidence="2" type="ORF">PROFUN_01851</name>
</gene>
<dbReference type="AlphaFoldDB" id="A0A2P6NYV2"/>
<organism evidence="2 3">
    <name type="scientific">Planoprotostelium fungivorum</name>
    <dbReference type="NCBI Taxonomy" id="1890364"/>
    <lineage>
        <taxon>Eukaryota</taxon>
        <taxon>Amoebozoa</taxon>
        <taxon>Evosea</taxon>
        <taxon>Variosea</taxon>
        <taxon>Cavosteliida</taxon>
        <taxon>Cavosteliaceae</taxon>
        <taxon>Planoprotostelium</taxon>
    </lineage>
</organism>
<dbReference type="InterPro" id="IPR039251">
    <property type="entry name" value="OXLD1"/>
</dbReference>
<dbReference type="EMBL" id="MDYQ01000005">
    <property type="protein sequence ID" value="PRP89131.1"/>
    <property type="molecule type" value="Genomic_DNA"/>
</dbReference>
<name>A0A2P6NYV2_9EUKA</name>
<dbReference type="PANTHER" id="PTHR21193:SF3">
    <property type="entry name" value="OXIDOREDUCTASE-LIKE DOMAIN-CONTAINING PROTEIN 1"/>
    <property type="match status" value="1"/>
</dbReference>
<evidence type="ECO:0000313" key="2">
    <source>
        <dbReference type="EMBL" id="PRP89131.1"/>
    </source>
</evidence>
<dbReference type="Proteomes" id="UP000241769">
    <property type="component" value="Unassembled WGS sequence"/>
</dbReference>
<sequence length="111" mass="12867">MASRPPIRFSRSLRLGTSNVVRRSKMFSSTIWEEDHPSAPIMPDNCCGNNCINCVWNDYFAAQADYEEKMKEYQKRATLQGRKVDVIEDFEDPSAKAFAELERKLREKNNS</sequence>
<protein>
    <recommendedName>
        <fullName evidence="1">Oxidoreductase-like domain-containing protein</fullName>
    </recommendedName>
</protein>
<comment type="caution">
    <text evidence="2">The sequence shown here is derived from an EMBL/GenBank/DDBJ whole genome shotgun (WGS) entry which is preliminary data.</text>
</comment>
<dbReference type="OrthoDB" id="10064411at2759"/>
<dbReference type="PANTHER" id="PTHR21193">
    <property type="entry name" value="OXIDOREDUCTASE-LIKE DOMAIN-CONTAINING PROTEIN 1"/>
    <property type="match status" value="1"/>
</dbReference>
<proteinExistence type="predicted"/>
<dbReference type="InterPro" id="IPR019180">
    <property type="entry name" value="Oxidoreductase-like_N"/>
</dbReference>
<reference evidence="2 3" key="1">
    <citation type="journal article" date="2018" name="Genome Biol. Evol.">
        <title>Multiple Roots of Fruiting Body Formation in Amoebozoa.</title>
        <authorList>
            <person name="Hillmann F."/>
            <person name="Forbes G."/>
            <person name="Novohradska S."/>
            <person name="Ferling I."/>
            <person name="Riege K."/>
            <person name="Groth M."/>
            <person name="Westermann M."/>
            <person name="Marz M."/>
            <person name="Spaller T."/>
            <person name="Winckler T."/>
            <person name="Schaap P."/>
            <person name="Glockner G."/>
        </authorList>
    </citation>
    <scope>NUCLEOTIDE SEQUENCE [LARGE SCALE GENOMIC DNA]</scope>
    <source>
        <strain evidence="2 3">Jena</strain>
    </source>
</reference>
<keyword evidence="3" id="KW-1185">Reference proteome</keyword>
<dbReference type="Pfam" id="PF09791">
    <property type="entry name" value="Oxidored-like"/>
    <property type="match status" value="1"/>
</dbReference>
<accession>A0A2P6NYV2</accession>
<feature type="domain" description="Oxidoreductase-like" evidence="1">
    <location>
        <begin position="37"/>
        <end position="74"/>
    </location>
</feature>